<proteinExistence type="predicted"/>
<dbReference type="PANTHER" id="PTHR23149">
    <property type="entry name" value="G PATCH DOMAIN CONTAINING PROTEIN"/>
    <property type="match status" value="1"/>
</dbReference>
<name>A0AAV5AMX3_9AGAM</name>
<feature type="compositionally biased region" description="Basic and acidic residues" evidence="1">
    <location>
        <begin position="243"/>
        <end position="264"/>
    </location>
</feature>
<dbReference type="Proteomes" id="UP001050691">
    <property type="component" value="Unassembled WGS sequence"/>
</dbReference>
<feature type="region of interest" description="Disordered" evidence="1">
    <location>
        <begin position="75"/>
        <end position="123"/>
    </location>
</feature>
<feature type="compositionally biased region" description="Basic residues" evidence="1">
    <location>
        <begin position="233"/>
        <end position="242"/>
    </location>
</feature>
<feature type="compositionally biased region" description="Basic residues" evidence="1">
    <location>
        <begin position="343"/>
        <end position="356"/>
    </location>
</feature>
<dbReference type="AlphaFoldDB" id="A0AAV5AMX3"/>
<gene>
    <name evidence="2" type="ORF">Clacol_007521</name>
</gene>
<evidence type="ECO:0008006" key="4">
    <source>
        <dbReference type="Google" id="ProtNLM"/>
    </source>
</evidence>
<feature type="compositionally biased region" description="Basic and acidic residues" evidence="1">
    <location>
        <begin position="170"/>
        <end position="180"/>
    </location>
</feature>
<comment type="caution">
    <text evidence="2">The sequence shown here is derived from an EMBL/GenBank/DDBJ whole genome shotgun (WGS) entry which is preliminary data.</text>
</comment>
<protein>
    <recommendedName>
        <fullName evidence="4">G-patch domain-containing protein</fullName>
    </recommendedName>
</protein>
<reference evidence="2" key="1">
    <citation type="submission" date="2021-10" db="EMBL/GenBank/DDBJ databases">
        <title>De novo Genome Assembly of Clathrus columnatus (Basidiomycota, Fungi) Using Illumina and Nanopore Sequence Data.</title>
        <authorList>
            <person name="Ogiso-Tanaka E."/>
            <person name="Itagaki H."/>
            <person name="Hosoya T."/>
            <person name="Hosaka K."/>
        </authorList>
    </citation>
    <scope>NUCLEOTIDE SEQUENCE</scope>
    <source>
        <strain evidence="2">MO-923</strain>
    </source>
</reference>
<dbReference type="InterPro" id="IPR050656">
    <property type="entry name" value="PINX1"/>
</dbReference>
<organism evidence="2 3">
    <name type="scientific">Clathrus columnatus</name>
    <dbReference type="NCBI Taxonomy" id="1419009"/>
    <lineage>
        <taxon>Eukaryota</taxon>
        <taxon>Fungi</taxon>
        <taxon>Dikarya</taxon>
        <taxon>Basidiomycota</taxon>
        <taxon>Agaricomycotina</taxon>
        <taxon>Agaricomycetes</taxon>
        <taxon>Phallomycetidae</taxon>
        <taxon>Phallales</taxon>
        <taxon>Clathraceae</taxon>
        <taxon>Clathrus</taxon>
    </lineage>
</organism>
<feature type="compositionally biased region" description="Low complexity" evidence="1">
    <location>
        <begin position="103"/>
        <end position="117"/>
    </location>
</feature>
<evidence type="ECO:0000313" key="2">
    <source>
        <dbReference type="EMBL" id="GJJ13270.1"/>
    </source>
</evidence>
<feature type="compositionally biased region" description="Polar residues" evidence="1">
    <location>
        <begin position="80"/>
        <end position="102"/>
    </location>
</feature>
<keyword evidence="3" id="KW-1185">Reference proteome</keyword>
<evidence type="ECO:0000313" key="3">
    <source>
        <dbReference type="Proteomes" id="UP001050691"/>
    </source>
</evidence>
<feature type="compositionally biased region" description="Basic and acidic residues" evidence="1">
    <location>
        <begin position="324"/>
        <end position="342"/>
    </location>
</feature>
<sequence>MPLDSAAYLTSLGWQGTGNGLRKDGMAKPLAIPQKRTLSGVGKDRDEAFPFWDHVFNAAANSIKIKVHNDNSDLSDIESDGQSNTPGLILSRTSTGIISNRRPTSSTPIGGSGSITPQDDPNKSRLSLLAQAKRQAAYAKLYASFYKGPVIAPLKDEYNPTVNEAEEETTSEKTDTHDTIVLDAQTTNLLRKAKDSKNFLSSNSSKRQKKKPSKGKLNTEDSEQASDEEKDKLTKRRHSKPKKLTEMDLSLEHDLDDNKKDSERKRKRKSDATGEEAEESRSKRKERPKRKKGPFEDGNDEQGKRKKSKSKTVTGTDDENVVAPEEHKSRLKDNIDSNDEKKREKKLKKRKREKIY</sequence>
<evidence type="ECO:0000256" key="1">
    <source>
        <dbReference type="SAM" id="MobiDB-lite"/>
    </source>
</evidence>
<feature type="compositionally biased region" description="Basic residues" evidence="1">
    <location>
        <begin position="282"/>
        <end position="292"/>
    </location>
</feature>
<accession>A0AAV5AMX3</accession>
<feature type="region of interest" description="Disordered" evidence="1">
    <location>
        <begin position="192"/>
        <end position="356"/>
    </location>
</feature>
<feature type="region of interest" description="Disordered" evidence="1">
    <location>
        <begin position="161"/>
        <end position="180"/>
    </location>
</feature>
<dbReference type="EMBL" id="BPWL01000008">
    <property type="protein sequence ID" value="GJJ13270.1"/>
    <property type="molecule type" value="Genomic_DNA"/>
</dbReference>